<reference evidence="1" key="1">
    <citation type="submission" date="2014-09" db="EMBL/GenBank/DDBJ databases">
        <authorList>
            <person name="Magalhaes I.L.F."/>
            <person name="Oliveira U."/>
            <person name="Santos F.R."/>
            <person name="Vidigal T.H.D.A."/>
            <person name="Brescovit A.D."/>
            <person name="Santos A.J."/>
        </authorList>
    </citation>
    <scope>NUCLEOTIDE SEQUENCE</scope>
    <source>
        <tissue evidence="1">Shoot tissue taken approximately 20 cm above the soil surface</tissue>
    </source>
</reference>
<sequence length="26" mass="2812">MVLCLELATSVCPRCRIPPTSSPPQL</sequence>
<evidence type="ECO:0000313" key="1">
    <source>
        <dbReference type="EMBL" id="JAD52970.1"/>
    </source>
</evidence>
<accession>A0A0A9AVL9</accession>
<name>A0A0A9AVL9_ARUDO</name>
<proteinExistence type="predicted"/>
<dbReference type="EMBL" id="GBRH01244925">
    <property type="protein sequence ID" value="JAD52970.1"/>
    <property type="molecule type" value="Transcribed_RNA"/>
</dbReference>
<protein>
    <submittedName>
        <fullName evidence="1">Uncharacterized protein</fullName>
    </submittedName>
</protein>
<reference evidence="1" key="2">
    <citation type="journal article" date="2015" name="Data Brief">
        <title>Shoot transcriptome of the giant reed, Arundo donax.</title>
        <authorList>
            <person name="Barrero R.A."/>
            <person name="Guerrero F.D."/>
            <person name="Moolhuijzen P."/>
            <person name="Goolsby J.A."/>
            <person name="Tidwell J."/>
            <person name="Bellgard S.E."/>
            <person name="Bellgard M.I."/>
        </authorList>
    </citation>
    <scope>NUCLEOTIDE SEQUENCE</scope>
    <source>
        <tissue evidence="1">Shoot tissue taken approximately 20 cm above the soil surface</tissue>
    </source>
</reference>
<dbReference type="AlphaFoldDB" id="A0A0A9AVL9"/>
<organism evidence="1">
    <name type="scientific">Arundo donax</name>
    <name type="common">Giant reed</name>
    <name type="synonym">Donax arundinaceus</name>
    <dbReference type="NCBI Taxonomy" id="35708"/>
    <lineage>
        <taxon>Eukaryota</taxon>
        <taxon>Viridiplantae</taxon>
        <taxon>Streptophyta</taxon>
        <taxon>Embryophyta</taxon>
        <taxon>Tracheophyta</taxon>
        <taxon>Spermatophyta</taxon>
        <taxon>Magnoliopsida</taxon>
        <taxon>Liliopsida</taxon>
        <taxon>Poales</taxon>
        <taxon>Poaceae</taxon>
        <taxon>PACMAD clade</taxon>
        <taxon>Arundinoideae</taxon>
        <taxon>Arundineae</taxon>
        <taxon>Arundo</taxon>
    </lineage>
</organism>